<dbReference type="STRING" id="686832.A0A0C2YV24"/>
<dbReference type="InterPro" id="IPR045107">
    <property type="entry name" value="SAC3/GANP/THP3"/>
</dbReference>
<protein>
    <recommendedName>
        <fullName evidence="2">PCI domain-containing protein</fullName>
    </recommendedName>
</protein>
<evidence type="ECO:0000313" key="3">
    <source>
        <dbReference type="EMBL" id="KIM44872.1"/>
    </source>
</evidence>
<evidence type="ECO:0000256" key="1">
    <source>
        <dbReference type="SAM" id="MobiDB-lite"/>
    </source>
</evidence>
<sequence length="441" mass="50797">MSTESWPPQLKEWVAKCLGQITESNRSEVQAELKQVISEAFAAQTLWSTDWSGIQLKSLLPKPAPVYNTLKRKSIETPTVHNKKAKKASKNSTVMDLNDQAALNRRAQRFQREHELERTKSARNGNQAFDSNPYKAHLQFQNRITGSRSGSPYTASDQPEGDPNVIDWDRYTIVGTCQDIFKSYLRLTSEPNPETIRPYAVLQKTLVELKNHWRNRTAYDWVCNQFKSLRQDLTVQRIKNEFTVQVYEIHARMALETKDMVEYNQCQGTLKTLYELGIPGKVEEFTAYRILMLLHGRNRRELNLYVGQLTPRQKAHEAVQHALAVQRAQALGNYHRLGDLYQNAPNMGAYIMDHFIDRERAKGLMVVTKAYKTVPLAFLHKTLAFDSLEDTREFLVEHQVTSFINPNSPDVEKILDCKPAIPELNRAFEEKYRKVTIKGAI</sequence>
<dbReference type="Pfam" id="PF03399">
    <property type="entry name" value="SAC3_GANP"/>
    <property type="match status" value="1"/>
</dbReference>
<feature type="domain" description="PCI" evidence="2">
    <location>
        <begin position="259"/>
        <end position="429"/>
    </location>
</feature>
<gene>
    <name evidence="3" type="ORF">M413DRAFT_442844</name>
</gene>
<name>A0A0C2YV24_HEBCY</name>
<proteinExistence type="predicted"/>
<dbReference type="PANTHER" id="PTHR12436">
    <property type="entry name" value="80 KDA MCM3-ASSOCIATED PROTEIN"/>
    <property type="match status" value="1"/>
</dbReference>
<dbReference type="PROSITE" id="PS50250">
    <property type="entry name" value="PCI"/>
    <property type="match status" value="1"/>
</dbReference>
<dbReference type="HOGENOM" id="CLU_015513_0_1_1"/>
<reference evidence="4" key="2">
    <citation type="submission" date="2015-01" db="EMBL/GenBank/DDBJ databases">
        <title>Evolutionary Origins and Diversification of the Mycorrhizal Mutualists.</title>
        <authorList>
            <consortium name="DOE Joint Genome Institute"/>
            <consortium name="Mycorrhizal Genomics Consortium"/>
            <person name="Kohler A."/>
            <person name="Kuo A."/>
            <person name="Nagy L.G."/>
            <person name="Floudas D."/>
            <person name="Copeland A."/>
            <person name="Barry K.W."/>
            <person name="Cichocki N."/>
            <person name="Veneault-Fourrey C."/>
            <person name="LaButti K."/>
            <person name="Lindquist E.A."/>
            <person name="Lipzen A."/>
            <person name="Lundell T."/>
            <person name="Morin E."/>
            <person name="Murat C."/>
            <person name="Riley R."/>
            <person name="Ohm R."/>
            <person name="Sun H."/>
            <person name="Tunlid A."/>
            <person name="Henrissat B."/>
            <person name="Grigoriev I.V."/>
            <person name="Hibbett D.S."/>
            <person name="Martin F."/>
        </authorList>
    </citation>
    <scope>NUCLEOTIDE SEQUENCE [LARGE SCALE GENOMIC DNA]</scope>
    <source>
        <strain evidence="4">h7</strain>
    </source>
</reference>
<dbReference type="PANTHER" id="PTHR12436:SF4">
    <property type="entry name" value="LEUKOCYTE RECEPTOR CLUSTER MEMBER 8"/>
    <property type="match status" value="1"/>
</dbReference>
<accession>A0A0C2YV24</accession>
<dbReference type="InterPro" id="IPR000717">
    <property type="entry name" value="PCI_dom"/>
</dbReference>
<dbReference type="OrthoDB" id="199574at2759"/>
<feature type="region of interest" description="Disordered" evidence="1">
    <location>
        <begin position="112"/>
        <end position="132"/>
    </location>
</feature>
<organism evidence="3 4">
    <name type="scientific">Hebeloma cylindrosporum</name>
    <dbReference type="NCBI Taxonomy" id="76867"/>
    <lineage>
        <taxon>Eukaryota</taxon>
        <taxon>Fungi</taxon>
        <taxon>Dikarya</taxon>
        <taxon>Basidiomycota</taxon>
        <taxon>Agaricomycotina</taxon>
        <taxon>Agaricomycetes</taxon>
        <taxon>Agaricomycetidae</taxon>
        <taxon>Agaricales</taxon>
        <taxon>Agaricineae</taxon>
        <taxon>Hymenogastraceae</taxon>
        <taxon>Hebeloma</taxon>
    </lineage>
</organism>
<dbReference type="Proteomes" id="UP000053424">
    <property type="component" value="Unassembled WGS sequence"/>
</dbReference>
<dbReference type="GO" id="GO:0005634">
    <property type="term" value="C:nucleus"/>
    <property type="evidence" value="ECO:0007669"/>
    <property type="project" value="TreeGrafter"/>
</dbReference>
<evidence type="ECO:0000313" key="4">
    <source>
        <dbReference type="Proteomes" id="UP000053424"/>
    </source>
</evidence>
<dbReference type="AlphaFoldDB" id="A0A0C2YV24"/>
<dbReference type="InterPro" id="IPR005062">
    <property type="entry name" value="SAC3/GANP/THP3_conserved"/>
</dbReference>
<dbReference type="Gene3D" id="1.25.40.990">
    <property type="match status" value="1"/>
</dbReference>
<reference evidence="3 4" key="1">
    <citation type="submission" date="2014-04" db="EMBL/GenBank/DDBJ databases">
        <authorList>
            <consortium name="DOE Joint Genome Institute"/>
            <person name="Kuo A."/>
            <person name="Gay G."/>
            <person name="Dore J."/>
            <person name="Kohler A."/>
            <person name="Nagy L.G."/>
            <person name="Floudas D."/>
            <person name="Copeland A."/>
            <person name="Barry K.W."/>
            <person name="Cichocki N."/>
            <person name="Veneault-Fourrey C."/>
            <person name="LaButti K."/>
            <person name="Lindquist E.A."/>
            <person name="Lipzen A."/>
            <person name="Lundell T."/>
            <person name="Morin E."/>
            <person name="Murat C."/>
            <person name="Sun H."/>
            <person name="Tunlid A."/>
            <person name="Henrissat B."/>
            <person name="Grigoriev I.V."/>
            <person name="Hibbett D.S."/>
            <person name="Martin F."/>
            <person name="Nordberg H.P."/>
            <person name="Cantor M.N."/>
            <person name="Hua S.X."/>
        </authorList>
    </citation>
    <scope>NUCLEOTIDE SEQUENCE [LARGE SCALE GENOMIC DNA]</scope>
    <source>
        <strain evidence="4">h7</strain>
    </source>
</reference>
<keyword evidence="4" id="KW-1185">Reference proteome</keyword>
<dbReference type="EMBL" id="KN831773">
    <property type="protein sequence ID" value="KIM44872.1"/>
    <property type="molecule type" value="Genomic_DNA"/>
</dbReference>
<evidence type="ECO:0000259" key="2">
    <source>
        <dbReference type="PROSITE" id="PS50250"/>
    </source>
</evidence>